<comment type="caution">
    <text evidence="2">The sequence shown here is derived from an EMBL/GenBank/DDBJ whole genome shotgun (WGS) entry which is preliminary data.</text>
</comment>
<comment type="similarity">
    <text evidence="1">Belongs to the MEMO1 family.</text>
</comment>
<accession>A0A507C787</accession>
<dbReference type="Proteomes" id="UP000319731">
    <property type="component" value="Unassembled WGS sequence"/>
</dbReference>
<dbReference type="InterPro" id="IPR002737">
    <property type="entry name" value="MEMO1_fam"/>
</dbReference>
<evidence type="ECO:0008006" key="4">
    <source>
        <dbReference type="Google" id="ProtNLM"/>
    </source>
</evidence>
<dbReference type="Gene3D" id="3.40.830.10">
    <property type="entry name" value="LigB-like"/>
    <property type="match status" value="1"/>
</dbReference>
<dbReference type="PANTHER" id="PTHR11060">
    <property type="entry name" value="PROTEIN MEMO1"/>
    <property type="match status" value="1"/>
</dbReference>
<name>A0A507C787_9FUNG</name>
<keyword evidence="3" id="KW-1185">Reference proteome</keyword>
<evidence type="ECO:0000313" key="3">
    <source>
        <dbReference type="Proteomes" id="UP000319731"/>
    </source>
</evidence>
<dbReference type="OrthoDB" id="417112at2759"/>
<dbReference type="HAMAP" id="MF_00055">
    <property type="entry name" value="MEMO1"/>
    <property type="match status" value="1"/>
</dbReference>
<sequence length="313" mass="33777">MVIIGGRLSKELNAWLDEVPTTPEAGSLASCPLPVSNAKAIIAPHAGYSYSGQAAAYAYKCMDPDSINRIFILGPSHHVYLDGCALSKCESYETPLGTLKIDSDTVTALKETGHFEDMDVDVDEDEHSIEMHLPYIYKVMEGKTNGPYTIVPILVGGISTAKEALYGKLLAPYLSQPGNFFVVSSDFCHWGQRFTYTYRHASVPSPIHSSIEALDREGMTCIESLDVAKFASYLKKTRNTICGRHPIGVLINAVVTAFTAVTPSSSSSAASNKTGKKDAAGPEIKFIYYAQSSKVADERDSSVSYASAYCLGA</sequence>
<dbReference type="EMBL" id="QEAO01000017">
    <property type="protein sequence ID" value="TPX33856.1"/>
    <property type="molecule type" value="Genomic_DNA"/>
</dbReference>
<dbReference type="STRING" id="1806994.A0A507C787"/>
<protein>
    <recommendedName>
        <fullName evidence="4">AmmeMemoRadiSam system protein B</fullName>
    </recommendedName>
</protein>
<dbReference type="GeneID" id="42004622"/>
<evidence type="ECO:0000256" key="1">
    <source>
        <dbReference type="ARBA" id="ARBA00006315"/>
    </source>
</evidence>
<reference evidence="2 3" key="1">
    <citation type="journal article" date="2019" name="Sci. Rep.">
        <title>Comparative genomics of chytrid fungi reveal insights into the obligate biotrophic and pathogenic lifestyle of Synchytrium endobioticum.</title>
        <authorList>
            <person name="van de Vossenberg B.T.L.H."/>
            <person name="Warris S."/>
            <person name="Nguyen H.D.T."/>
            <person name="van Gent-Pelzer M.P.E."/>
            <person name="Joly D.L."/>
            <person name="van de Geest H.C."/>
            <person name="Bonants P.J.M."/>
            <person name="Smith D.S."/>
            <person name="Levesque C.A."/>
            <person name="van der Lee T.A.J."/>
        </authorList>
    </citation>
    <scope>NUCLEOTIDE SEQUENCE [LARGE SCALE GENOMIC DNA]</scope>
    <source>
        <strain evidence="2 3">JEL517</strain>
    </source>
</reference>
<dbReference type="Pfam" id="PF01875">
    <property type="entry name" value="Memo"/>
    <property type="match status" value="1"/>
</dbReference>
<dbReference type="RefSeq" id="XP_031024740.1">
    <property type="nucleotide sequence ID" value="XM_031169325.1"/>
</dbReference>
<dbReference type="NCBIfam" id="TIGR04336">
    <property type="entry name" value="AmmeMemoSam_B"/>
    <property type="match status" value="1"/>
</dbReference>
<evidence type="ECO:0000313" key="2">
    <source>
        <dbReference type="EMBL" id="TPX33856.1"/>
    </source>
</evidence>
<gene>
    <name evidence="2" type="ORF">SmJEL517_g03397</name>
</gene>
<organism evidence="2 3">
    <name type="scientific">Synchytrium microbalum</name>
    <dbReference type="NCBI Taxonomy" id="1806994"/>
    <lineage>
        <taxon>Eukaryota</taxon>
        <taxon>Fungi</taxon>
        <taxon>Fungi incertae sedis</taxon>
        <taxon>Chytridiomycota</taxon>
        <taxon>Chytridiomycota incertae sedis</taxon>
        <taxon>Chytridiomycetes</taxon>
        <taxon>Synchytriales</taxon>
        <taxon>Synchytriaceae</taxon>
        <taxon>Synchytrium</taxon>
    </lineage>
</organism>
<dbReference type="CDD" id="cd07361">
    <property type="entry name" value="MEMO_like"/>
    <property type="match status" value="1"/>
</dbReference>
<proteinExistence type="inferred from homology"/>
<dbReference type="AlphaFoldDB" id="A0A507C787"/>
<dbReference type="PANTHER" id="PTHR11060:SF0">
    <property type="entry name" value="PROTEIN MEMO1"/>
    <property type="match status" value="1"/>
</dbReference>